<protein>
    <submittedName>
        <fullName evidence="1">Uncharacterized protein</fullName>
    </submittedName>
</protein>
<name>A0A9R1XJW3_LACSA</name>
<proteinExistence type="predicted"/>
<dbReference type="Proteomes" id="UP000235145">
    <property type="component" value="Unassembled WGS sequence"/>
</dbReference>
<comment type="caution">
    <text evidence="1">The sequence shown here is derived from an EMBL/GenBank/DDBJ whole genome shotgun (WGS) entry which is preliminary data.</text>
</comment>
<gene>
    <name evidence="1" type="ORF">LSAT_V11C300154820</name>
</gene>
<dbReference type="AlphaFoldDB" id="A0A9R1XJW3"/>
<accession>A0A9R1XJW3</accession>
<keyword evidence="2" id="KW-1185">Reference proteome</keyword>
<sequence length="105" mass="11783">MDCGGNRALSAKENGIINKGVEEGANQSIPQVNLSHKRAAIDNILGGLDKTITVNYETTESTNKREFEAYGPIKQRHKLEIHFKVFLGPKSFPFFFQKPKHQAKI</sequence>
<reference evidence="1 2" key="1">
    <citation type="journal article" date="2017" name="Nat. Commun.">
        <title>Genome assembly with in vitro proximity ligation data and whole-genome triplication in lettuce.</title>
        <authorList>
            <person name="Reyes-Chin-Wo S."/>
            <person name="Wang Z."/>
            <person name="Yang X."/>
            <person name="Kozik A."/>
            <person name="Arikit S."/>
            <person name="Song C."/>
            <person name="Xia L."/>
            <person name="Froenicke L."/>
            <person name="Lavelle D.O."/>
            <person name="Truco M.J."/>
            <person name="Xia R."/>
            <person name="Zhu S."/>
            <person name="Xu C."/>
            <person name="Xu H."/>
            <person name="Xu X."/>
            <person name="Cox K."/>
            <person name="Korf I."/>
            <person name="Meyers B.C."/>
            <person name="Michelmore R.W."/>
        </authorList>
    </citation>
    <scope>NUCLEOTIDE SEQUENCE [LARGE SCALE GENOMIC DNA]</scope>
    <source>
        <strain evidence="2">cv. Salinas</strain>
        <tissue evidence="1">Seedlings</tissue>
    </source>
</reference>
<evidence type="ECO:0000313" key="1">
    <source>
        <dbReference type="EMBL" id="KAJ0215856.1"/>
    </source>
</evidence>
<evidence type="ECO:0000313" key="2">
    <source>
        <dbReference type="Proteomes" id="UP000235145"/>
    </source>
</evidence>
<organism evidence="1 2">
    <name type="scientific">Lactuca sativa</name>
    <name type="common">Garden lettuce</name>
    <dbReference type="NCBI Taxonomy" id="4236"/>
    <lineage>
        <taxon>Eukaryota</taxon>
        <taxon>Viridiplantae</taxon>
        <taxon>Streptophyta</taxon>
        <taxon>Embryophyta</taxon>
        <taxon>Tracheophyta</taxon>
        <taxon>Spermatophyta</taxon>
        <taxon>Magnoliopsida</taxon>
        <taxon>eudicotyledons</taxon>
        <taxon>Gunneridae</taxon>
        <taxon>Pentapetalae</taxon>
        <taxon>asterids</taxon>
        <taxon>campanulids</taxon>
        <taxon>Asterales</taxon>
        <taxon>Asteraceae</taxon>
        <taxon>Cichorioideae</taxon>
        <taxon>Cichorieae</taxon>
        <taxon>Lactucinae</taxon>
        <taxon>Lactuca</taxon>
    </lineage>
</organism>
<dbReference type="EMBL" id="NBSK02000003">
    <property type="protein sequence ID" value="KAJ0215856.1"/>
    <property type="molecule type" value="Genomic_DNA"/>
</dbReference>